<name>A0A239HD72_9PSED</name>
<reference evidence="2 3" key="2">
    <citation type="submission" date="2017-06" db="EMBL/GenBank/DDBJ databases">
        <authorList>
            <person name="Varghese N."/>
            <person name="Submissions S."/>
        </authorList>
    </citation>
    <scope>NUCLEOTIDE SEQUENCE [LARGE SCALE GENOMIC DNA]</scope>
    <source>
        <strain evidence="2 3">RLD-1</strain>
    </source>
</reference>
<dbReference type="RefSeq" id="WP_089390967.1">
    <property type="nucleotide sequence ID" value="NZ_FNEC01000018.1"/>
</dbReference>
<evidence type="ECO:0000313" key="2">
    <source>
        <dbReference type="EMBL" id="SNS79349.1"/>
    </source>
</evidence>
<dbReference type="Proteomes" id="UP000198309">
    <property type="component" value="Unassembled WGS sequence"/>
</dbReference>
<sequence length="200" mass="21972">MPRLRPAHGLLILAFALLAFAAGLWVARSTTPLPPPAWLEDWQREVFGPLADGTLDLGQLHSWQDGALWLTRDEQGAQLSYRGTLGTPDGPWRVEAELVLSDEERGSLQRATGMAPGAPDQPLSDGMLEQLRRQAVASVLLAPSQALSVGRLVASFGPPRLRLQTDRGEAWIYPERGLTLLHRNGELVWLQVVPRESLAH</sequence>
<evidence type="ECO:0000313" key="4">
    <source>
        <dbReference type="Proteomes" id="UP000199693"/>
    </source>
</evidence>
<protein>
    <submittedName>
        <fullName evidence="1">Uncharacterized protein</fullName>
    </submittedName>
</protein>
<dbReference type="Proteomes" id="UP000199693">
    <property type="component" value="Unassembled WGS sequence"/>
</dbReference>
<reference evidence="1 4" key="1">
    <citation type="submission" date="2016-10" db="EMBL/GenBank/DDBJ databases">
        <authorList>
            <person name="de Groot N.N."/>
        </authorList>
    </citation>
    <scope>NUCLEOTIDE SEQUENCE [LARGE SCALE GENOMIC DNA]</scope>
    <source>
        <strain evidence="1 4">CCM 7361</strain>
    </source>
</reference>
<dbReference type="EMBL" id="FNEC01000018">
    <property type="protein sequence ID" value="SDJ52582.1"/>
    <property type="molecule type" value="Genomic_DNA"/>
</dbReference>
<dbReference type="AlphaFoldDB" id="A0A239HD72"/>
<evidence type="ECO:0000313" key="3">
    <source>
        <dbReference type="Proteomes" id="UP000198309"/>
    </source>
</evidence>
<accession>A0A239HD72</accession>
<evidence type="ECO:0000313" key="1">
    <source>
        <dbReference type="EMBL" id="SDJ52582.1"/>
    </source>
</evidence>
<gene>
    <name evidence="1" type="ORF">SAMN05216189_101867</name>
    <name evidence="2" type="ORF">SAMN06295949_10753</name>
</gene>
<organism evidence="1 4">
    <name type="scientific">Pseudomonas delhiensis</name>
    <dbReference type="NCBI Taxonomy" id="366289"/>
    <lineage>
        <taxon>Bacteria</taxon>
        <taxon>Pseudomonadati</taxon>
        <taxon>Pseudomonadota</taxon>
        <taxon>Gammaproteobacteria</taxon>
        <taxon>Pseudomonadales</taxon>
        <taxon>Pseudomonadaceae</taxon>
        <taxon>Pseudomonas</taxon>
    </lineage>
</organism>
<dbReference type="EMBL" id="FZPC01000007">
    <property type="protein sequence ID" value="SNS79349.1"/>
    <property type="molecule type" value="Genomic_DNA"/>
</dbReference>
<keyword evidence="3" id="KW-1185">Reference proteome</keyword>
<proteinExistence type="predicted"/>